<dbReference type="Pfam" id="PF26055">
    <property type="entry name" value="Mtase_EDM2"/>
    <property type="match status" value="1"/>
</dbReference>
<dbReference type="Gene3D" id="6.10.140.1330">
    <property type="match status" value="1"/>
</dbReference>
<name>A0ABQ7WHF7_SOLTU</name>
<keyword evidence="4" id="KW-0479">Metal-binding</keyword>
<feature type="compositionally biased region" description="Basic and acidic residues" evidence="10">
    <location>
        <begin position="1571"/>
        <end position="1590"/>
    </location>
</feature>
<feature type="transmembrane region" description="Helical" evidence="11">
    <location>
        <begin position="340"/>
        <end position="363"/>
    </location>
</feature>
<comment type="subcellular location">
    <subcellularLocation>
        <location evidence="2">Membrane</location>
        <topology evidence="2">Multi-pass membrane protein</topology>
    </subcellularLocation>
    <subcellularLocation>
        <location evidence="1">Nucleus</location>
    </subcellularLocation>
</comment>
<evidence type="ECO:0000256" key="7">
    <source>
        <dbReference type="ARBA" id="ARBA00022989"/>
    </source>
</evidence>
<dbReference type="InterPro" id="IPR058939">
    <property type="entry name" value="Mtase_EDM2"/>
</dbReference>
<evidence type="ECO:0000313" key="14">
    <source>
        <dbReference type="Proteomes" id="UP000826656"/>
    </source>
</evidence>
<protein>
    <recommendedName>
        <fullName evidence="12">Zinc finger PHD-type domain-containing protein</fullName>
    </recommendedName>
</protein>
<evidence type="ECO:0000256" key="5">
    <source>
        <dbReference type="ARBA" id="ARBA00022771"/>
    </source>
</evidence>
<dbReference type="InterPro" id="IPR006153">
    <property type="entry name" value="Cation/H_exchanger_TM"/>
</dbReference>
<feature type="compositionally biased region" description="Polar residues" evidence="10">
    <location>
        <begin position="1822"/>
        <end position="1833"/>
    </location>
</feature>
<evidence type="ECO:0000256" key="3">
    <source>
        <dbReference type="ARBA" id="ARBA00022692"/>
    </source>
</evidence>
<evidence type="ECO:0000256" key="2">
    <source>
        <dbReference type="ARBA" id="ARBA00004141"/>
    </source>
</evidence>
<dbReference type="SMART" id="SM00249">
    <property type="entry name" value="PHD"/>
    <property type="match status" value="3"/>
</dbReference>
<feature type="region of interest" description="Disordered" evidence="10">
    <location>
        <begin position="1734"/>
        <end position="1761"/>
    </location>
</feature>
<feature type="domain" description="Zinc finger PHD-type" evidence="12">
    <location>
        <begin position="827"/>
        <end position="893"/>
    </location>
</feature>
<accession>A0ABQ7WHF7</accession>
<dbReference type="InterPro" id="IPR022702">
    <property type="entry name" value="Cytosine_MeTrfase1_RFD"/>
</dbReference>
<dbReference type="PANTHER" id="PTHR46235:SF3">
    <property type="entry name" value="PHD FINGER-CONTAINING PROTEIN DDB_G0268158"/>
    <property type="match status" value="1"/>
</dbReference>
<gene>
    <name evidence="13" type="ORF">KY290_006447</name>
</gene>
<feature type="transmembrane region" description="Helical" evidence="11">
    <location>
        <begin position="77"/>
        <end position="94"/>
    </location>
</feature>
<feature type="transmembrane region" description="Helical" evidence="11">
    <location>
        <begin position="211"/>
        <end position="233"/>
    </location>
</feature>
<dbReference type="InterPro" id="IPR055198">
    <property type="entry name" value="NSD_PHD"/>
</dbReference>
<evidence type="ECO:0000259" key="12">
    <source>
        <dbReference type="SMART" id="SM00249"/>
    </source>
</evidence>
<evidence type="ECO:0000313" key="13">
    <source>
        <dbReference type="EMBL" id="KAH0780020.1"/>
    </source>
</evidence>
<keyword evidence="8 11" id="KW-0472">Membrane</keyword>
<feature type="transmembrane region" description="Helical" evidence="11">
    <location>
        <begin position="298"/>
        <end position="319"/>
    </location>
</feature>
<evidence type="ECO:0000256" key="11">
    <source>
        <dbReference type="SAM" id="Phobius"/>
    </source>
</evidence>
<feature type="region of interest" description="Disordered" evidence="10">
    <location>
        <begin position="1096"/>
        <end position="1128"/>
    </location>
</feature>
<feature type="region of interest" description="Disordered" evidence="10">
    <location>
        <begin position="1780"/>
        <end position="1833"/>
    </location>
</feature>
<keyword evidence="9" id="KW-0539">Nucleus</keyword>
<dbReference type="Pfam" id="PF00999">
    <property type="entry name" value="Na_H_Exchanger"/>
    <property type="match status" value="1"/>
</dbReference>
<feature type="compositionally biased region" description="Basic and acidic residues" evidence="10">
    <location>
        <begin position="1105"/>
        <end position="1120"/>
    </location>
</feature>
<feature type="transmembrane region" description="Helical" evidence="11">
    <location>
        <begin position="383"/>
        <end position="401"/>
    </location>
</feature>
<feature type="transmembrane region" description="Helical" evidence="11">
    <location>
        <begin position="48"/>
        <end position="65"/>
    </location>
</feature>
<dbReference type="InterPro" id="IPR004709">
    <property type="entry name" value="NaH_exchanger"/>
</dbReference>
<dbReference type="Pfam" id="PF12047">
    <property type="entry name" value="DNMT1-RFD"/>
    <property type="match status" value="1"/>
</dbReference>
<feature type="region of interest" description="Disordered" evidence="10">
    <location>
        <begin position="1659"/>
        <end position="1687"/>
    </location>
</feature>
<proteinExistence type="predicted"/>
<keyword evidence="3 11" id="KW-0812">Transmembrane</keyword>
<feature type="transmembrane region" description="Helical" evidence="11">
    <location>
        <begin position="413"/>
        <end position="436"/>
    </location>
</feature>
<evidence type="ECO:0000256" key="6">
    <source>
        <dbReference type="ARBA" id="ARBA00022833"/>
    </source>
</evidence>
<evidence type="ECO:0000256" key="10">
    <source>
        <dbReference type="SAM" id="MobiDB-lite"/>
    </source>
</evidence>
<dbReference type="PANTHER" id="PTHR46235">
    <property type="entry name" value="PHD FINGER-CONTAINING PROTEIN DDB_G0268158"/>
    <property type="match status" value="1"/>
</dbReference>
<evidence type="ECO:0000256" key="8">
    <source>
        <dbReference type="ARBA" id="ARBA00023136"/>
    </source>
</evidence>
<feature type="domain" description="Zinc finger PHD-type" evidence="12">
    <location>
        <begin position="894"/>
        <end position="976"/>
    </location>
</feature>
<evidence type="ECO:0000256" key="1">
    <source>
        <dbReference type="ARBA" id="ARBA00004123"/>
    </source>
</evidence>
<feature type="transmembrane region" description="Helical" evidence="11">
    <location>
        <begin position="15"/>
        <end position="36"/>
    </location>
</feature>
<dbReference type="InterPro" id="IPR013083">
    <property type="entry name" value="Znf_RING/FYVE/PHD"/>
</dbReference>
<comment type="caution">
    <text evidence="13">The sequence shown here is derived from an EMBL/GenBank/DDBJ whole genome shotgun (WGS) entry which is preliminary data.</text>
</comment>
<feature type="compositionally biased region" description="Acidic residues" evidence="10">
    <location>
        <begin position="939"/>
        <end position="954"/>
    </location>
</feature>
<sequence length="1833" mass="207605">MALFDYVNDNSSDEMVVSITVFVAILCLCLVIGHLLEENRWVNESITAIIVGLISGTVILLISKGKSSHILRFNEEVFFIYLLPPIIFNAGYQVKKKQFFHNFLTIMSFGVIGVFISSSIIASGSWWIFPKLNFNGLTIRDYLGIGAIFSATDTVCTLQVLHQDETPLLYSLVFGEGVVNDATSVVLFNAVQKIDVARFNGWSAFHVFLDFLYLFSTSTCLGVVAGLITSYILKGLYFGRHSTVREISLMLLMAYLSYMLAELWSLSGILTVFFSGILMSHYAWHNVTDSSRITTRHAFEAMSFIAETFIFLYVGMDALDIEKWKMSQQSLAGSVWTSMGIYITVLVLMAIGRAAFVFPLSVLSNFMNRNATRTPPITFKHQIVIWWAGLMRGAVSIALAFKQFTFSGVTIDPVHAVMVTTTVVVVLFSTLVFGFLTKPLIHHLLPHNDSRRGIDRESSISKETLPLLSFDESATTNLLRAKDSLSMLLQRPVYTIHSYWRRFDDTYMRPGFSVARATAILRRLRRRFDFVLYTGIAPEHLGKVGMASSDDEAEAVPSTVSNYEFVDDKDEPVSFAELTFQSNDTESLDGNKRHIFLRGTADNGLQKIYKQVTTWKIDSSRIEPAISVLSKENDWIKLEKPRKAFQDTIRSILITVHSLHFLKRNPESSGRALWDHLSKVFSVYEPRPSENDLVDHMNFINEIVKRDGKLAQSKVLLTFMEEKPKKKKIFDEVGSISEFIVDEIINDDEEEEEDDESDYNHFESLCAICDDGGELLCCDGKCLRSFHATVDDGAQSQCGSLGFTKAQVKAMKYQDFYCKNCEYQQHQCYACGKLGSSDQSSHAEVFRCVNATCGHFYHPHCVAKLLHPDAQSKVDELKKKIAAGESFACPLHQCCVCKQREDKDKPELQFAMCRRCPTSYHRKCLPKEIVFDKSKNEEVNDDDEEEEEEEEDDDVLPRAWDGLIKNRILIYCLKHEIDEELATPSRDHIKFPGDREREKQTSEQLRKFKGMSAEVTNGKRVIAKQSETVEKLSKAVKVDFSRKREGLSLPDSSKRQKIIDVTRKSLNKSSSAKLNKATKSEGKTSLGDKLYALISRESQPGESGEEGKTKIVKSDKKEKNSSQTLDATSKNRILSMMKDVKSSITMEKIVKQKVPTTHTYLSKFDKSITLGKVEGSVEAIRAALQILDGGGKVEDARAVCEPGLLAQIMKWRSKLRVYLAPFLYGMRYTSYGRHFTKVEKLREIVDMLHCYVRDGDMIVDFCCGSNDFSCLMKKKLDGIGKGCLYKNYDLFSPKNDFNFEKRDWMTVKSDELPEGSKLIMGLNPPFGVNAALANKFINKALEFKPKLLILIVPKETERLDVKKGSPYDLIWEDDALLGGKSFYLPGSVDQNDKQMDDWNVSAPPLYLWSRTDWTTIHKVIAQQHGHPSNVKLEENFSHTPAPRSLKHEEDVLTRINNDTGFEDKKQHQHQEYKERSQNNSGKEVSDKRIHGKKISDEKSMNGSEDKSKNKFDNKSMRESQDRSKYQRDLEEKSRQDKFTAKRKRDLDEKATEDKSIGKRSLSSSPRVTNHKSVDRHTISSSKAEENEDYQRFAGQSAAASLREQETGYGVHQDRDLERRHILRTKEPYSGLIHQYPQSASPGPGPEYMGHRAHQNGDMARRNGLPMQEPYSSLNHQYSQSSSPGREYAFRSSDERFVGYQRDHADIPGYRPYTSHSNDGMYARESDVRPQGNLYGQQGDGYLPPRSNYVAGAGPGYHPSPTDPTYGRINTPVQQYAPQDKLYPGRMSSMGSEGRSDIYGGGIARPGFQGNSLGFAPRPYHPYSQQNSSGWLNE</sequence>
<evidence type="ECO:0000256" key="9">
    <source>
        <dbReference type="ARBA" id="ARBA00023242"/>
    </source>
</evidence>
<feature type="compositionally biased region" description="Low complexity" evidence="10">
    <location>
        <begin position="1670"/>
        <end position="1682"/>
    </location>
</feature>
<dbReference type="InterPro" id="IPR001965">
    <property type="entry name" value="Znf_PHD"/>
</dbReference>
<feature type="compositionally biased region" description="Basic and acidic residues" evidence="10">
    <location>
        <begin position="1461"/>
        <end position="1476"/>
    </location>
</feature>
<feature type="domain" description="Zinc finger PHD-type" evidence="12">
    <location>
        <begin position="765"/>
        <end position="822"/>
    </location>
</feature>
<feature type="region of interest" description="Disordered" evidence="10">
    <location>
        <begin position="935"/>
        <end position="956"/>
    </location>
</feature>
<dbReference type="Gene3D" id="3.30.40.10">
    <property type="entry name" value="Zinc/RING finger domain, C3HC4 (zinc finger)"/>
    <property type="match status" value="2"/>
</dbReference>
<reference evidence="13 14" key="1">
    <citation type="journal article" date="2021" name="bioRxiv">
        <title>Chromosome-scale and haplotype-resolved genome assembly of a tetraploid potato cultivar.</title>
        <authorList>
            <person name="Sun H."/>
            <person name="Jiao W.-B."/>
            <person name="Krause K."/>
            <person name="Campoy J.A."/>
            <person name="Goel M."/>
            <person name="Folz-Donahue K."/>
            <person name="Kukat C."/>
            <person name="Huettel B."/>
            <person name="Schneeberger K."/>
        </authorList>
    </citation>
    <scope>NUCLEOTIDE SEQUENCE [LARGE SCALE GENOMIC DNA]</scope>
    <source>
        <strain evidence="13">SolTubOtavaFocal</strain>
        <tissue evidence="13">Leaves</tissue>
    </source>
</reference>
<keyword evidence="7 11" id="KW-1133">Transmembrane helix</keyword>
<keyword evidence="14" id="KW-1185">Reference proteome</keyword>
<dbReference type="PRINTS" id="PR01084">
    <property type="entry name" value="NAHEXCHNGR"/>
</dbReference>
<dbReference type="CDD" id="cd15565">
    <property type="entry name" value="PHD2_NSD"/>
    <property type="match status" value="1"/>
</dbReference>
<feature type="region of interest" description="Disordered" evidence="10">
    <location>
        <begin position="1426"/>
        <end position="1619"/>
    </location>
</feature>
<evidence type="ECO:0000256" key="4">
    <source>
        <dbReference type="ARBA" id="ARBA00022723"/>
    </source>
</evidence>
<dbReference type="Pfam" id="PF22908">
    <property type="entry name" value="PHD_NSD"/>
    <property type="match status" value="1"/>
</dbReference>
<organism evidence="13 14">
    <name type="scientific">Solanum tuberosum</name>
    <name type="common">Potato</name>
    <dbReference type="NCBI Taxonomy" id="4113"/>
    <lineage>
        <taxon>Eukaryota</taxon>
        <taxon>Viridiplantae</taxon>
        <taxon>Streptophyta</taxon>
        <taxon>Embryophyta</taxon>
        <taxon>Tracheophyta</taxon>
        <taxon>Spermatophyta</taxon>
        <taxon>Magnoliopsida</taxon>
        <taxon>eudicotyledons</taxon>
        <taxon>Gunneridae</taxon>
        <taxon>Pentapetalae</taxon>
        <taxon>asterids</taxon>
        <taxon>lamiids</taxon>
        <taxon>Solanales</taxon>
        <taxon>Solanaceae</taxon>
        <taxon>Solanoideae</taxon>
        <taxon>Solaneae</taxon>
        <taxon>Solanum</taxon>
    </lineage>
</organism>
<dbReference type="Proteomes" id="UP000826656">
    <property type="component" value="Unassembled WGS sequence"/>
</dbReference>
<dbReference type="EMBL" id="JAIVGD010000002">
    <property type="protein sequence ID" value="KAH0780020.1"/>
    <property type="molecule type" value="Genomic_DNA"/>
</dbReference>
<keyword evidence="5" id="KW-0863">Zinc-finger</keyword>
<feature type="transmembrane region" description="Helical" evidence="11">
    <location>
        <begin position="106"/>
        <end position="129"/>
    </location>
</feature>
<feature type="transmembrane region" description="Helical" evidence="11">
    <location>
        <begin position="254"/>
        <end position="278"/>
    </location>
</feature>
<feature type="compositionally biased region" description="Basic and acidic residues" evidence="10">
    <location>
        <begin position="1483"/>
        <end position="1556"/>
    </location>
</feature>
<keyword evidence="6" id="KW-0862">Zinc</keyword>
<dbReference type="CDD" id="cd15566">
    <property type="entry name" value="PHD3_NSD"/>
    <property type="match status" value="1"/>
</dbReference>